<dbReference type="Proteomes" id="UP000750334">
    <property type="component" value="Unassembled WGS sequence"/>
</dbReference>
<proteinExistence type="predicted"/>
<accession>A0A9P6WCG7</accession>
<gene>
    <name evidence="1" type="ORF">C6P45_002963</name>
</gene>
<dbReference type="EMBL" id="PUHR01000029">
    <property type="protein sequence ID" value="KAG0670018.1"/>
    <property type="molecule type" value="Genomic_DNA"/>
</dbReference>
<keyword evidence="2" id="KW-1185">Reference proteome</keyword>
<comment type="caution">
    <text evidence="1">The sequence shown here is derived from an EMBL/GenBank/DDBJ whole genome shotgun (WGS) entry which is preliminary data.</text>
</comment>
<reference evidence="1 2" key="1">
    <citation type="submission" date="2020-11" db="EMBL/GenBank/DDBJ databases">
        <title>Kefir isolates.</title>
        <authorList>
            <person name="Marcisauskas S."/>
            <person name="Kim Y."/>
            <person name="Blasche S."/>
        </authorList>
    </citation>
    <scope>NUCLEOTIDE SEQUENCE [LARGE SCALE GENOMIC DNA]</scope>
    <source>
        <strain evidence="1 2">OG2</strain>
    </source>
</reference>
<evidence type="ECO:0000313" key="1">
    <source>
        <dbReference type="EMBL" id="KAG0670018.1"/>
    </source>
</evidence>
<protein>
    <submittedName>
        <fullName evidence="1">Uncharacterized protein</fullName>
    </submittedName>
</protein>
<name>A0A9P6WCG7_MAUEX</name>
<sequence>MEIGYYALRLLAAGCNTNSDLKPLAAVCDTNFGLKPSTEYFITRGMLEDPCIEKLHYRNYTFGYEIGSTLGSTAYELNQYVTAQKNDVSRAKIMSVISWYGPTDLLGLLRNGTTVNEIYFPVWNDIINESILDEHIECRRRSVDELMEILGIL</sequence>
<evidence type="ECO:0000313" key="2">
    <source>
        <dbReference type="Proteomes" id="UP000750334"/>
    </source>
</evidence>
<organism evidence="1 2">
    <name type="scientific">Maudiozyma exigua</name>
    <name type="common">Yeast</name>
    <name type="synonym">Kazachstania exigua</name>
    <dbReference type="NCBI Taxonomy" id="34358"/>
    <lineage>
        <taxon>Eukaryota</taxon>
        <taxon>Fungi</taxon>
        <taxon>Dikarya</taxon>
        <taxon>Ascomycota</taxon>
        <taxon>Saccharomycotina</taxon>
        <taxon>Saccharomycetes</taxon>
        <taxon>Saccharomycetales</taxon>
        <taxon>Saccharomycetaceae</taxon>
        <taxon>Maudiozyma</taxon>
    </lineage>
</organism>
<dbReference type="AlphaFoldDB" id="A0A9P6WCG7"/>